<keyword evidence="1" id="KW-0472">Membrane</keyword>
<dbReference type="Pfam" id="PF11139">
    <property type="entry name" value="SfLAP"/>
    <property type="match status" value="1"/>
</dbReference>
<keyword evidence="3" id="KW-1185">Reference proteome</keyword>
<evidence type="ECO:0000313" key="2">
    <source>
        <dbReference type="EMBL" id="KAA9393769.1"/>
    </source>
</evidence>
<feature type="transmembrane region" description="Helical" evidence="1">
    <location>
        <begin position="186"/>
        <end position="207"/>
    </location>
</feature>
<reference evidence="2 3" key="1">
    <citation type="submission" date="2019-05" db="EMBL/GenBank/DDBJ databases">
        <title>Kocuria coralli sp. nov., a novel actinobacterium isolated from coral reef seawater.</title>
        <authorList>
            <person name="Li J."/>
        </authorList>
    </citation>
    <scope>NUCLEOTIDE SEQUENCE [LARGE SCALE GENOMIC DNA]</scope>
    <source>
        <strain evidence="2 3">SCSIO 13007</strain>
    </source>
</reference>
<dbReference type="EMBL" id="SZWF01000014">
    <property type="protein sequence ID" value="KAA9393769.1"/>
    <property type="molecule type" value="Genomic_DNA"/>
</dbReference>
<dbReference type="InterPro" id="IPR021315">
    <property type="entry name" value="Gap/Sap"/>
</dbReference>
<evidence type="ECO:0000313" key="3">
    <source>
        <dbReference type="Proteomes" id="UP000325957"/>
    </source>
</evidence>
<protein>
    <recommendedName>
        <fullName evidence="4">GAP family protein</fullName>
    </recommendedName>
</protein>
<dbReference type="AlphaFoldDB" id="A0A5J5KVQ8"/>
<proteinExistence type="predicted"/>
<comment type="caution">
    <text evidence="2">The sequence shown here is derived from an EMBL/GenBank/DDBJ whole genome shotgun (WGS) entry which is preliminary data.</text>
</comment>
<keyword evidence="1" id="KW-1133">Transmembrane helix</keyword>
<dbReference type="Proteomes" id="UP000325957">
    <property type="component" value="Unassembled WGS sequence"/>
</dbReference>
<feature type="transmembrane region" description="Helical" evidence="1">
    <location>
        <begin position="97"/>
        <end position="114"/>
    </location>
</feature>
<feature type="transmembrane region" description="Helical" evidence="1">
    <location>
        <begin position="20"/>
        <end position="42"/>
    </location>
</feature>
<accession>A0A5J5KVQ8</accession>
<organism evidence="2 3">
    <name type="scientific">Kocuria coralli</name>
    <dbReference type="NCBI Taxonomy" id="1461025"/>
    <lineage>
        <taxon>Bacteria</taxon>
        <taxon>Bacillati</taxon>
        <taxon>Actinomycetota</taxon>
        <taxon>Actinomycetes</taxon>
        <taxon>Micrococcales</taxon>
        <taxon>Micrococcaceae</taxon>
        <taxon>Kocuria</taxon>
    </lineage>
</organism>
<dbReference type="OrthoDB" id="7062264at2"/>
<dbReference type="RefSeq" id="WP_158034189.1">
    <property type="nucleotide sequence ID" value="NZ_ML708620.1"/>
</dbReference>
<evidence type="ECO:0008006" key="4">
    <source>
        <dbReference type="Google" id="ProtNLM"/>
    </source>
</evidence>
<evidence type="ECO:0000256" key="1">
    <source>
        <dbReference type="SAM" id="Phobius"/>
    </source>
</evidence>
<name>A0A5J5KVQ8_9MICC</name>
<feature type="transmembrane region" description="Helical" evidence="1">
    <location>
        <begin position="54"/>
        <end position="77"/>
    </location>
</feature>
<feature type="transmembrane region" description="Helical" evidence="1">
    <location>
        <begin position="146"/>
        <end position="166"/>
    </location>
</feature>
<gene>
    <name evidence="2" type="ORF">FCK90_10100</name>
</gene>
<feature type="transmembrane region" description="Helical" evidence="1">
    <location>
        <begin position="228"/>
        <end position="246"/>
    </location>
</feature>
<keyword evidence="1" id="KW-0812">Transmembrane</keyword>
<sequence length="252" mass="26208">MELLHSLAEGLSSQDAITLVLLALIDSTSMGTLVLPLVLLLFTSSGGRAGARSVAVRVAGYLVAIGFFYWLLGLVLLSGVDLALQPLGAFFGSRPGAVLLLAAGIGLTVLSWWMDPKEVRKRGGDPDAATERWITRAERAVRSWRGLVALAVAAGVAEVATMLPYLAAIGGLAQSGLPYRASGLALAVYCVVMILPALLLAVARFALGGGIDRPVARIRDWAVCTTPTTLAWVIGIVGVVIIVRVAPTVLGG</sequence>